<dbReference type="InterPro" id="IPR015943">
    <property type="entry name" value="WD40/YVTN_repeat-like_dom_sf"/>
</dbReference>
<dbReference type="SUPFAM" id="SSF50998">
    <property type="entry name" value="Quinoprotein alcohol dehydrogenase-like"/>
    <property type="match status" value="1"/>
</dbReference>
<dbReference type="InterPro" id="IPR011047">
    <property type="entry name" value="Quinoprotein_ADH-like_sf"/>
</dbReference>
<dbReference type="RefSeq" id="WP_311632514.1">
    <property type="nucleotide sequence ID" value="NZ_JAVREN010000040.1"/>
</dbReference>
<feature type="repeat" description="WD" evidence="3">
    <location>
        <begin position="771"/>
        <end position="812"/>
    </location>
</feature>
<dbReference type="SMART" id="SM00320">
    <property type="entry name" value="WD40"/>
    <property type="match status" value="11"/>
</dbReference>
<dbReference type="Pfam" id="PF00400">
    <property type="entry name" value="WD40"/>
    <property type="match status" value="6"/>
</dbReference>
<dbReference type="PROSITE" id="PS50082">
    <property type="entry name" value="WD_REPEATS_2"/>
    <property type="match status" value="6"/>
</dbReference>
<dbReference type="PROSITE" id="PS00678">
    <property type="entry name" value="WD_REPEATS_1"/>
    <property type="match status" value="1"/>
</dbReference>
<evidence type="ECO:0000256" key="1">
    <source>
        <dbReference type="ARBA" id="ARBA00022574"/>
    </source>
</evidence>
<feature type="region of interest" description="Disordered" evidence="4">
    <location>
        <begin position="74"/>
        <end position="97"/>
    </location>
</feature>
<comment type="caution">
    <text evidence="6">The sequence shown here is derived from an EMBL/GenBank/DDBJ whole genome shotgun (WGS) entry which is preliminary data.</text>
</comment>
<keyword evidence="2" id="KW-0677">Repeat</keyword>
<feature type="repeat" description="WD" evidence="3">
    <location>
        <begin position="1204"/>
        <end position="1236"/>
    </location>
</feature>
<feature type="repeat" description="WD" evidence="3">
    <location>
        <begin position="1162"/>
        <end position="1203"/>
    </location>
</feature>
<name>A0ABU2LDA5_9ACTN</name>
<dbReference type="InterPro" id="IPR027417">
    <property type="entry name" value="P-loop_NTPase"/>
</dbReference>
<dbReference type="SUPFAM" id="SSF50974">
    <property type="entry name" value="Nitrous oxide reductase, N-terminal domain"/>
    <property type="match status" value="1"/>
</dbReference>
<feature type="compositionally biased region" description="Gly residues" evidence="4">
    <location>
        <begin position="963"/>
        <end position="979"/>
    </location>
</feature>
<dbReference type="EMBL" id="JAVREN010000040">
    <property type="protein sequence ID" value="MDT0309550.1"/>
    <property type="molecule type" value="Genomic_DNA"/>
</dbReference>
<evidence type="ECO:0000313" key="6">
    <source>
        <dbReference type="EMBL" id="MDT0309550.1"/>
    </source>
</evidence>
<dbReference type="PRINTS" id="PR00320">
    <property type="entry name" value="GPROTEINBRPT"/>
</dbReference>
<dbReference type="Gene3D" id="3.40.50.300">
    <property type="entry name" value="P-loop containing nucleotide triphosphate hydrolases"/>
    <property type="match status" value="1"/>
</dbReference>
<dbReference type="Proteomes" id="UP001183388">
    <property type="component" value="Unassembled WGS sequence"/>
</dbReference>
<evidence type="ECO:0000259" key="5">
    <source>
        <dbReference type="Pfam" id="PF20703"/>
    </source>
</evidence>
<evidence type="ECO:0000313" key="7">
    <source>
        <dbReference type="Proteomes" id="UP001183388"/>
    </source>
</evidence>
<feature type="repeat" description="WD" evidence="3">
    <location>
        <begin position="876"/>
        <end position="917"/>
    </location>
</feature>
<dbReference type="PROSITE" id="PS50294">
    <property type="entry name" value="WD_REPEATS_REGION"/>
    <property type="match status" value="4"/>
</dbReference>
<feature type="repeat" description="WD" evidence="3">
    <location>
        <begin position="997"/>
        <end position="1028"/>
    </location>
</feature>
<feature type="region of interest" description="Disordered" evidence="4">
    <location>
        <begin position="955"/>
        <end position="998"/>
    </location>
</feature>
<feature type="compositionally biased region" description="Basic and acidic residues" evidence="4">
    <location>
        <begin position="74"/>
        <end position="90"/>
    </location>
</feature>
<dbReference type="PANTHER" id="PTHR19879">
    <property type="entry name" value="TRANSCRIPTION INITIATION FACTOR TFIID"/>
    <property type="match status" value="1"/>
</dbReference>
<dbReference type="CDD" id="cd00200">
    <property type="entry name" value="WD40"/>
    <property type="match status" value="2"/>
</dbReference>
<reference evidence="7" key="1">
    <citation type="submission" date="2023-07" db="EMBL/GenBank/DDBJ databases">
        <title>30 novel species of actinomycetes from the DSMZ collection.</title>
        <authorList>
            <person name="Nouioui I."/>
        </authorList>
    </citation>
    <scope>NUCLEOTIDE SEQUENCE [LARGE SCALE GENOMIC DNA]</scope>
    <source>
        <strain evidence="7">DSM 44917</strain>
    </source>
</reference>
<dbReference type="InterPro" id="IPR049052">
    <property type="entry name" value="nSTAND1"/>
</dbReference>
<sequence>MARFALELRKLRREAGSPTYRTMAGRVPYGAATLSEAAAGERLPSLPVALAYARTCGGEEAHWEERWREARREEDARQAREAGKAEEEFGARSPYPGLARFEPADHERFFGREALVAEVVERAHARRLVVLAGPSGCGKSSLLRAGLIPALRGESDGARRPAAVRILTPGANPACTHARALVPAEGEGPTWVLVDQFEEAFTLCREAGRRAAFLDALAKAANAADGTDEAGGGGRLRVVLAVRADFFGRLTEHRDLALATREATVLVAPMSPAELRQAVVGPAQAEGLIVERALTARILEEVDGRPGGLPLMSHALRETWRRRRGRSLTLEGYEAAGGIRGAVARTAEELWTALPPAQAERARLVLLRLIAPGDGAQDTRRPAPRAELEDGRAAEVAPVLERLARARLITLDGESAELAHEALITAWPRLRDWVETGRERLRLHRGLTEAAAAWEALDRDPGALYRGTRLAAAEEAFPGDTDGAPDELTAGERAFLDAGLAAREAERAAAARATRRLRALTAALACLLAAAVVAAGSALWQRQSAVEAQREAESRQLAAQSAAFLESDPDLASLLAVAAYRTHPTSEATAAVHAASALPLRHRLPGHAGGVRAVAFGPGGDLISVDGAGRTRSWNMDNGGARSPAGAAAPSGVVGPALLSPDGALLAAEEGLGNLRIREAASGRLLATLEEVEDFATPLAFTADGAVLATHGPGSVQLWDTSTGRLRRTVTPPSAGLGTLALSADGDTVFTDEVGGPALLDTVTGGVRFRVGERSGLTVAAAFSPDGGSLITVREDGVIRRWDGEDGTELPALGRVDGPLAMPDADGRDGEAFGPGAAGLLPLLAFSPDSRALAVSAPDGTVRVLDAESGDLRATLTGHAGEVTALAFGPDGSLLATGGDDGTVRVWDVGSGPRASLTGAAGIADAVAFTPDGEAVATANASGQVRLWDAASGAPLGTFPDGGPDGGAAPGPGGVGPDTGGVPPEGVGPEAAPADRLDLSPDGRRLAVLGTDGTLRLWDTATRRQVDARPLEDAWGPVAFGPDGTTLASVHGGGGLLRVQDAATGRPLAAHEDEHEDGGVIDTAFSADGTALATLYEDGSVRVRKVDGGEQVAALEDAPGGGGGSSLPGVVFAPDGRTLGVVRPDGTVLLWDTDTGKVRTPLAGETDDTRSLAFGPDGTVLATGSGDGTVRLWDTVTGRPRAELPGGSGPVLALAFSPDGSSLATAPRDGSVLLWEAALPSPAEAVRRLCDALGRDLTAQERAAHVPPDAAGSACPS</sequence>
<evidence type="ECO:0000256" key="2">
    <source>
        <dbReference type="ARBA" id="ARBA00022737"/>
    </source>
</evidence>
<dbReference type="Gene3D" id="2.130.10.10">
    <property type="entry name" value="YVTN repeat-like/Quinoprotein amine dehydrogenase"/>
    <property type="match status" value="4"/>
</dbReference>
<keyword evidence="1 3" id="KW-0853">WD repeat</keyword>
<dbReference type="InterPro" id="IPR011045">
    <property type="entry name" value="N2O_reductase_N"/>
</dbReference>
<feature type="repeat" description="WD" evidence="3">
    <location>
        <begin position="917"/>
        <end position="958"/>
    </location>
</feature>
<dbReference type="SUPFAM" id="SSF52540">
    <property type="entry name" value="P-loop containing nucleoside triphosphate hydrolases"/>
    <property type="match status" value="1"/>
</dbReference>
<dbReference type="InterPro" id="IPR019775">
    <property type="entry name" value="WD40_repeat_CS"/>
</dbReference>
<evidence type="ECO:0000256" key="3">
    <source>
        <dbReference type="PROSITE-ProRule" id="PRU00221"/>
    </source>
</evidence>
<dbReference type="Pfam" id="PF20703">
    <property type="entry name" value="nSTAND1"/>
    <property type="match status" value="1"/>
</dbReference>
<protein>
    <recommendedName>
        <fullName evidence="5">Novel STAND NTPase 1 domain-containing protein</fullName>
    </recommendedName>
</protein>
<gene>
    <name evidence="6" type="ORF">RM780_21695</name>
</gene>
<organism evidence="6 7">
    <name type="scientific">Streptomyces boetiae</name>
    <dbReference type="NCBI Taxonomy" id="3075541"/>
    <lineage>
        <taxon>Bacteria</taxon>
        <taxon>Bacillati</taxon>
        <taxon>Actinomycetota</taxon>
        <taxon>Actinomycetes</taxon>
        <taxon>Kitasatosporales</taxon>
        <taxon>Streptomycetaceae</taxon>
        <taxon>Streptomyces</taxon>
    </lineage>
</organism>
<proteinExistence type="predicted"/>
<dbReference type="InterPro" id="IPR001680">
    <property type="entry name" value="WD40_rpt"/>
</dbReference>
<accession>A0ABU2LDA5</accession>
<feature type="compositionally biased region" description="Low complexity" evidence="4">
    <location>
        <begin position="980"/>
        <end position="992"/>
    </location>
</feature>
<evidence type="ECO:0000256" key="4">
    <source>
        <dbReference type="SAM" id="MobiDB-lite"/>
    </source>
</evidence>
<dbReference type="PANTHER" id="PTHR19879:SF9">
    <property type="entry name" value="TRANSCRIPTION INITIATION FACTOR TFIID SUBUNIT 5"/>
    <property type="match status" value="1"/>
</dbReference>
<feature type="domain" description="Novel STAND NTPase 1" evidence="5">
    <location>
        <begin position="94"/>
        <end position="461"/>
    </location>
</feature>
<dbReference type="InterPro" id="IPR020472">
    <property type="entry name" value="WD40_PAC1"/>
</dbReference>
<keyword evidence="7" id="KW-1185">Reference proteome</keyword>